<reference evidence="3" key="1">
    <citation type="journal article" date="2012" name="MBio">
        <title>Comparative genome analysis of Trichophyton rubrum and related dermatophytes reveals candidate genes involved in infection.</title>
        <authorList>
            <person name="Martinez D.A."/>
            <person name="Oliver B.G."/>
            <person name="Graeser Y."/>
            <person name="Goldberg J.M."/>
            <person name="Li W."/>
            <person name="Martinez-Rossi N.M."/>
            <person name="Monod M."/>
            <person name="Shelest E."/>
            <person name="Barton R.C."/>
            <person name="Birch E."/>
            <person name="Brakhage A.A."/>
            <person name="Chen Z."/>
            <person name="Gurr S.J."/>
            <person name="Heiman D."/>
            <person name="Heitman J."/>
            <person name="Kosti I."/>
            <person name="Rossi A."/>
            <person name="Saif S."/>
            <person name="Samalova M."/>
            <person name="Saunders C.W."/>
            <person name="Shea T."/>
            <person name="Summerbell R.C."/>
            <person name="Xu J."/>
            <person name="Young S."/>
            <person name="Zeng Q."/>
            <person name="Birren B.W."/>
            <person name="Cuomo C.A."/>
            <person name="White T.C."/>
        </authorList>
    </citation>
    <scope>NUCLEOTIDE SEQUENCE [LARGE SCALE GENOMIC DNA]</scope>
    <source>
        <strain evidence="3">ATCC MYA-4606 / CBS 127.97</strain>
    </source>
</reference>
<evidence type="ECO:0000313" key="2">
    <source>
        <dbReference type="EMBL" id="EGE09221.1"/>
    </source>
</evidence>
<dbReference type="Proteomes" id="UP000009169">
    <property type="component" value="Unassembled WGS sequence"/>
</dbReference>
<protein>
    <submittedName>
        <fullName evidence="2">Uncharacterized protein</fullName>
    </submittedName>
</protein>
<sequence length="140" mass="16141">MLRPMASAVSLRLRRAWKDSQRGSLCRLPQRRRQLLGFHRKKKKRRREKKYAAGDTGARDPQPTQMAAPFALLASLSASSGWRWVTPWPHRLLPSLEMSNTPPHPWDCETPVEGPYGVIRTGLRAGSRVIRNERYIHYSI</sequence>
<name>F2Q503_TRIEC</name>
<dbReference type="VEuPathDB" id="FungiDB:TEQG_08170"/>
<feature type="compositionally biased region" description="Basic residues" evidence="1">
    <location>
        <begin position="33"/>
        <end position="49"/>
    </location>
</feature>
<keyword evidence="3" id="KW-1185">Reference proteome</keyword>
<evidence type="ECO:0000313" key="3">
    <source>
        <dbReference type="Proteomes" id="UP000009169"/>
    </source>
</evidence>
<accession>F2Q503</accession>
<dbReference type="HOGENOM" id="CLU_1836551_0_0_1"/>
<dbReference type="AlphaFoldDB" id="F2Q503"/>
<gene>
    <name evidence="2" type="ORF">TEQG_08170</name>
</gene>
<organism evidence="2 3">
    <name type="scientific">Trichophyton equinum (strain ATCC MYA-4606 / CBS 127.97)</name>
    <name type="common">Horse ringworm fungus</name>
    <dbReference type="NCBI Taxonomy" id="559882"/>
    <lineage>
        <taxon>Eukaryota</taxon>
        <taxon>Fungi</taxon>
        <taxon>Dikarya</taxon>
        <taxon>Ascomycota</taxon>
        <taxon>Pezizomycotina</taxon>
        <taxon>Eurotiomycetes</taxon>
        <taxon>Eurotiomycetidae</taxon>
        <taxon>Onygenales</taxon>
        <taxon>Arthrodermataceae</taxon>
        <taxon>Trichophyton</taxon>
    </lineage>
</organism>
<dbReference type="EMBL" id="DS995798">
    <property type="protein sequence ID" value="EGE09221.1"/>
    <property type="molecule type" value="Genomic_DNA"/>
</dbReference>
<feature type="region of interest" description="Disordered" evidence="1">
    <location>
        <begin position="33"/>
        <end position="63"/>
    </location>
</feature>
<evidence type="ECO:0000256" key="1">
    <source>
        <dbReference type="SAM" id="MobiDB-lite"/>
    </source>
</evidence>
<proteinExistence type="predicted"/>